<dbReference type="EMBL" id="WHUW01000005">
    <property type="protein sequence ID" value="KAF8445652.1"/>
    <property type="molecule type" value="Genomic_DNA"/>
</dbReference>
<keyword evidence="3" id="KW-1185">Reference proteome</keyword>
<feature type="region of interest" description="Disordered" evidence="1">
    <location>
        <begin position="84"/>
        <end position="110"/>
    </location>
</feature>
<reference evidence="2" key="1">
    <citation type="submission" date="2019-10" db="EMBL/GenBank/DDBJ databases">
        <authorList>
            <consortium name="DOE Joint Genome Institute"/>
            <person name="Kuo A."/>
            <person name="Miyauchi S."/>
            <person name="Kiss E."/>
            <person name="Drula E."/>
            <person name="Kohler A."/>
            <person name="Sanchez-Garcia M."/>
            <person name="Andreopoulos B."/>
            <person name="Barry K.W."/>
            <person name="Bonito G."/>
            <person name="Buee M."/>
            <person name="Carver A."/>
            <person name="Chen C."/>
            <person name="Cichocki N."/>
            <person name="Clum A."/>
            <person name="Culley D."/>
            <person name="Crous P.W."/>
            <person name="Fauchery L."/>
            <person name="Girlanda M."/>
            <person name="Hayes R."/>
            <person name="Keri Z."/>
            <person name="LaButti K."/>
            <person name="Lipzen A."/>
            <person name="Lombard V."/>
            <person name="Magnuson J."/>
            <person name="Maillard F."/>
            <person name="Morin E."/>
            <person name="Murat C."/>
            <person name="Nolan M."/>
            <person name="Ohm R."/>
            <person name="Pangilinan J."/>
            <person name="Pereira M."/>
            <person name="Perotto S."/>
            <person name="Peter M."/>
            <person name="Riley R."/>
            <person name="Sitrit Y."/>
            <person name="Stielow B."/>
            <person name="Szollosi G."/>
            <person name="Zifcakova L."/>
            <person name="Stursova M."/>
            <person name="Spatafora J.W."/>
            <person name="Tedersoo L."/>
            <person name="Vaario L.-M."/>
            <person name="Yamada A."/>
            <person name="Yan M."/>
            <person name="Wang P."/>
            <person name="Xu J."/>
            <person name="Bruns T."/>
            <person name="Baldrian P."/>
            <person name="Vilgalys R."/>
            <person name="Henrissat B."/>
            <person name="Grigoriev I.V."/>
            <person name="Hibbett D."/>
            <person name="Nagy L.G."/>
            <person name="Martin F.M."/>
        </authorList>
    </citation>
    <scope>NUCLEOTIDE SEQUENCE</scope>
    <source>
        <strain evidence="2">BED1</strain>
    </source>
</reference>
<evidence type="ECO:0000313" key="2">
    <source>
        <dbReference type="EMBL" id="KAF8445652.1"/>
    </source>
</evidence>
<dbReference type="Proteomes" id="UP001194468">
    <property type="component" value="Unassembled WGS sequence"/>
</dbReference>
<dbReference type="AlphaFoldDB" id="A0AAD4C0W0"/>
<gene>
    <name evidence="2" type="ORF">L210DRAFT_3528112</name>
</gene>
<evidence type="ECO:0000256" key="1">
    <source>
        <dbReference type="SAM" id="MobiDB-lite"/>
    </source>
</evidence>
<organism evidence="2 3">
    <name type="scientific">Boletus edulis BED1</name>
    <dbReference type="NCBI Taxonomy" id="1328754"/>
    <lineage>
        <taxon>Eukaryota</taxon>
        <taxon>Fungi</taxon>
        <taxon>Dikarya</taxon>
        <taxon>Basidiomycota</taxon>
        <taxon>Agaricomycotina</taxon>
        <taxon>Agaricomycetes</taxon>
        <taxon>Agaricomycetidae</taxon>
        <taxon>Boletales</taxon>
        <taxon>Boletineae</taxon>
        <taxon>Boletaceae</taxon>
        <taxon>Boletoideae</taxon>
        <taxon>Boletus</taxon>
    </lineage>
</organism>
<evidence type="ECO:0000313" key="3">
    <source>
        <dbReference type="Proteomes" id="UP001194468"/>
    </source>
</evidence>
<reference evidence="2" key="2">
    <citation type="journal article" date="2020" name="Nat. Commun.">
        <title>Large-scale genome sequencing of mycorrhizal fungi provides insights into the early evolution of symbiotic traits.</title>
        <authorList>
            <person name="Miyauchi S."/>
            <person name="Kiss E."/>
            <person name="Kuo A."/>
            <person name="Drula E."/>
            <person name="Kohler A."/>
            <person name="Sanchez-Garcia M."/>
            <person name="Morin E."/>
            <person name="Andreopoulos B."/>
            <person name="Barry K.W."/>
            <person name="Bonito G."/>
            <person name="Buee M."/>
            <person name="Carver A."/>
            <person name="Chen C."/>
            <person name="Cichocki N."/>
            <person name="Clum A."/>
            <person name="Culley D."/>
            <person name="Crous P.W."/>
            <person name="Fauchery L."/>
            <person name="Girlanda M."/>
            <person name="Hayes R.D."/>
            <person name="Keri Z."/>
            <person name="LaButti K."/>
            <person name="Lipzen A."/>
            <person name="Lombard V."/>
            <person name="Magnuson J."/>
            <person name="Maillard F."/>
            <person name="Murat C."/>
            <person name="Nolan M."/>
            <person name="Ohm R.A."/>
            <person name="Pangilinan J."/>
            <person name="Pereira M.F."/>
            <person name="Perotto S."/>
            <person name="Peter M."/>
            <person name="Pfister S."/>
            <person name="Riley R."/>
            <person name="Sitrit Y."/>
            <person name="Stielow J.B."/>
            <person name="Szollosi G."/>
            <person name="Zifcakova L."/>
            <person name="Stursova M."/>
            <person name="Spatafora J.W."/>
            <person name="Tedersoo L."/>
            <person name="Vaario L.M."/>
            <person name="Yamada A."/>
            <person name="Yan M."/>
            <person name="Wang P."/>
            <person name="Xu J."/>
            <person name="Bruns T."/>
            <person name="Baldrian P."/>
            <person name="Vilgalys R."/>
            <person name="Dunand C."/>
            <person name="Henrissat B."/>
            <person name="Grigoriev I.V."/>
            <person name="Hibbett D."/>
            <person name="Nagy L.G."/>
            <person name="Martin F.M."/>
        </authorList>
    </citation>
    <scope>NUCLEOTIDE SEQUENCE</scope>
    <source>
        <strain evidence="2">BED1</strain>
    </source>
</reference>
<comment type="caution">
    <text evidence="2">The sequence shown here is derived from an EMBL/GenBank/DDBJ whole genome shotgun (WGS) entry which is preliminary data.</text>
</comment>
<name>A0AAD4C0W0_BOLED</name>
<sequence length="110" mass="11753">MMALTNLASRSPTVAFRVANIPHILSKSDVEDLPTRLAASGALAMLTSTQAACEAIFDLQKERHRAFLVLAQLIDPSIHAGDDDAMDEESIGGVGDPGLVHRAATRSKMR</sequence>
<proteinExistence type="predicted"/>
<dbReference type="Gene3D" id="1.25.10.10">
    <property type="entry name" value="Leucine-rich Repeat Variant"/>
    <property type="match status" value="1"/>
</dbReference>
<accession>A0AAD4C0W0</accession>
<protein>
    <submittedName>
        <fullName evidence="2">Uncharacterized protein</fullName>
    </submittedName>
</protein>
<dbReference type="InterPro" id="IPR011989">
    <property type="entry name" value="ARM-like"/>
</dbReference>